<name>A0AAW1RW19_9CHLO</name>
<keyword evidence="4" id="KW-0029">Amino-acid transport</keyword>
<dbReference type="GO" id="GO:0016020">
    <property type="term" value="C:membrane"/>
    <property type="evidence" value="ECO:0007669"/>
    <property type="project" value="UniProtKB-SubCell"/>
</dbReference>
<dbReference type="PANTHER" id="PTHR48017">
    <property type="entry name" value="OS05G0424000 PROTEIN-RELATED"/>
    <property type="match status" value="1"/>
</dbReference>
<feature type="transmembrane region" description="Helical" evidence="8">
    <location>
        <begin position="304"/>
        <end position="323"/>
    </location>
</feature>
<keyword evidence="6 8" id="KW-0472">Membrane</keyword>
<evidence type="ECO:0000259" key="9">
    <source>
        <dbReference type="Pfam" id="PF01490"/>
    </source>
</evidence>
<evidence type="ECO:0000313" key="11">
    <source>
        <dbReference type="Proteomes" id="UP001485043"/>
    </source>
</evidence>
<evidence type="ECO:0000256" key="4">
    <source>
        <dbReference type="ARBA" id="ARBA00022970"/>
    </source>
</evidence>
<feature type="transmembrane region" description="Helical" evidence="8">
    <location>
        <begin position="416"/>
        <end position="435"/>
    </location>
</feature>
<evidence type="ECO:0000256" key="3">
    <source>
        <dbReference type="ARBA" id="ARBA00022692"/>
    </source>
</evidence>
<feature type="transmembrane region" description="Helical" evidence="8">
    <location>
        <begin position="262"/>
        <end position="283"/>
    </location>
</feature>
<evidence type="ECO:0000256" key="5">
    <source>
        <dbReference type="ARBA" id="ARBA00022989"/>
    </source>
</evidence>
<evidence type="ECO:0000256" key="6">
    <source>
        <dbReference type="ARBA" id="ARBA00023136"/>
    </source>
</evidence>
<feature type="transmembrane region" description="Helical" evidence="8">
    <location>
        <begin position="343"/>
        <end position="370"/>
    </location>
</feature>
<keyword evidence="3 8" id="KW-0812">Transmembrane</keyword>
<accession>A0AAW1RW19</accession>
<gene>
    <name evidence="10" type="ORF">WJX84_009771</name>
</gene>
<keyword evidence="2" id="KW-0813">Transport</keyword>
<comment type="caution">
    <text evidence="10">The sequence shown here is derived from an EMBL/GenBank/DDBJ whole genome shotgun (WGS) entry which is preliminary data.</text>
</comment>
<feature type="transmembrane region" description="Helical" evidence="8">
    <location>
        <begin position="218"/>
        <end position="242"/>
    </location>
</feature>
<comment type="subcellular location">
    <subcellularLocation>
        <location evidence="1">Membrane</location>
    </subcellularLocation>
</comment>
<sequence>MLAEPEAMPSPRTAAKRARAEEDSRLVQQPLSFEIGERPGRQAGHGGGASWVHVMGHSVTAVVGVGILGLPYAFSCLGWAGGLVVLAVATVASLYTSYLLAAMHEDKDGRRHNRYEELGKAVLGEKWGFWAVATTQFVLLVGLMVTYMVTAGQSLQAASNPDCNDHTMQAAGDAGSIAAAGEPDAGTVGCRSHLAAWIAVFAVVQLGLSQIPKFENLWWISLLGATMSACYATIAFAASVLHEEPDTGVSYDIRPGSTADQAFGALNALGTIMFAFGGHAILLEIQATLPSPPSTLRPMMFGLLTAYGVIIVAYFPVACAGYARFGNSVNPDVLLSVSHPAWLIKMANIMVCVHIGAAYQVFAQPVFKILEDWVKQKFGRAADKLIAMRVILRSSAVVITALVAMVLPFFSDLMGLIGAVAFTPITFVLPPLFWLKVKQPSGAERMLLFAIITFFGLAGAFAAIGATRQLAIHASEYSWFI</sequence>
<keyword evidence="5 8" id="KW-1133">Transmembrane helix</keyword>
<organism evidence="10 11">
    <name type="scientific">Apatococcus fuscideae</name>
    <dbReference type="NCBI Taxonomy" id="2026836"/>
    <lineage>
        <taxon>Eukaryota</taxon>
        <taxon>Viridiplantae</taxon>
        <taxon>Chlorophyta</taxon>
        <taxon>core chlorophytes</taxon>
        <taxon>Trebouxiophyceae</taxon>
        <taxon>Chlorellales</taxon>
        <taxon>Chlorellaceae</taxon>
        <taxon>Apatococcus</taxon>
    </lineage>
</organism>
<dbReference type="Proteomes" id="UP001485043">
    <property type="component" value="Unassembled WGS sequence"/>
</dbReference>
<dbReference type="Gene3D" id="1.20.1740.10">
    <property type="entry name" value="Amino acid/polyamine transporter I"/>
    <property type="match status" value="1"/>
</dbReference>
<protein>
    <recommendedName>
        <fullName evidence="9">Amino acid transporter transmembrane domain-containing protein</fullName>
    </recommendedName>
</protein>
<feature type="domain" description="Amino acid transporter transmembrane" evidence="9">
    <location>
        <begin position="48"/>
        <end position="467"/>
    </location>
</feature>
<feature type="transmembrane region" description="Helical" evidence="8">
    <location>
        <begin position="390"/>
        <end position="410"/>
    </location>
</feature>
<dbReference type="AlphaFoldDB" id="A0AAW1RW19"/>
<proteinExistence type="predicted"/>
<dbReference type="EMBL" id="JALJOV010001947">
    <property type="protein sequence ID" value="KAK9837527.1"/>
    <property type="molecule type" value="Genomic_DNA"/>
</dbReference>
<feature type="region of interest" description="Disordered" evidence="7">
    <location>
        <begin position="1"/>
        <end position="23"/>
    </location>
</feature>
<evidence type="ECO:0000256" key="2">
    <source>
        <dbReference type="ARBA" id="ARBA00022448"/>
    </source>
</evidence>
<dbReference type="GO" id="GO:0006865">
    <property type="term" value="P:amino acid transport"/>
    <property type="evidence" value="ECO:0007669"/>
    <property type="project" value="UniProtKB-KW"/>
</dbReference>
<feature type="transmembrane region" description="Helical" evidence="8">
    <location>
        <begin position="79"/>
        <end position="101"/>
    </location>
</feature>
<evidence type="ECO:0000256" key="8">
    <source>
        <dbReference type="SAM" id="Phobius"/>
    </source>
</evidence>
<dbReference type="Pfam" id="PF01490">
    <property type="entry name" value="Aa_trans"/>
    <property type="match status" value="1"/>
</dbReference>
<evidence type="ECO:0000256" key="7">
    <source>
        <dbReference type="SAM" id="MobiDB-lite"/>
    </source>
</evidence>
<feature type="transmembrane region" description="Helical" evidence="8">
    <location>
        <begin position="51"/>
        <end position="73"/>
    </location>
</feature>
<feature type="transmembrane region" description="Helical" evidence="8">
    <location>
        <begin position="447"/>
        <end position="466"/>
    </location>
</feature>
<evidence type="ECO:0000256" key="1">
    <source>
        <dbReference type="ARBA" id="ARBA00004370"/>
    </source>
</evidence>
<reference evidence="10 11" key="1">
    <citation type="journal article" date="2024" name="Nat. Commun.">
        <title>Phylogenomics reveals the evolutionary origins of lichenization in chlorophyte algae.</title>
        <authorList>
            <person name="Puginier C."/>
            <person name="Libourel C."/>
            <person name="Otte J."/>
            <person name="Skaloud P."/>
            <person name="Haon M."/>
            <person name="Grisel S."/>
            <person name="Petersen M."/>
            <person name="Berrin J.G."/>
            <person name="Delaux P.M."/>
            <person name="Dal Grande F."/>
            <person name="Keller J."/>
        </authorList>
    </citation>
    <scope>NUCLEOTIDE SEQUENCE [LARGE SCALE GENOMIC DNA]</scope>
    <source>
        <strain evidence="10 11">SAG 2523</strain>
    </source>
</reference>
<feature type="transmembrane region" description="Helical" evidence="8">
    <location>
        <begin position="127"/>
        <end position="149"/>
    </location>
</feature>
<dbReference type="InterPro" id="IPR013057">
    <property type="entry name" value="AA_transpt_TM"/>
</dbReference>
<keyword evidence="11" id="KW-1185">Reference proteome</keyword>
<evidence type="ECO:0000313" key="10">
    <source>
        <dbReference type="EMBL" id="KAK9837527.1"/>
    </source>
</evidence>